<comment type="caution">
    <text evidence="2">The sequence shown here is derived from an EMBL/GenBank/DDBJ whole genome shotgun (WGS) entry which is preliminary data.</text>
</comment>
<proteinExistence type="predicted"/>
<dbReference type="Gene3D" id="3.20.20.70">
    <property type="entry name" value="Aldolase class I"/>
    <property type="match status" value="1"/>
</dbReference>
<gene>
    <name evidence="2" type="ORF">ACFR9S_06055</name>
</gene>
<dbReference type="InterPro" id="IPR008567">
    <property type="entry name" value="BKACE"/>
</dbReference>
<keyword evidence="3" id="KW-1185">Reference proteome</keyword>
<dbReference type="AlphaFoldDB" id="A0ABD6B4S5"/>
<feature type="region of interest" description="Disordered" evidence="1">
    <location>
        <begin position="21"/>
        <end position="40"/>
    </location>
</feature>
<dbReference type="Pfam" id="PF05853">
    <property type="entry name" value="BKACE"/>
    <property type="match status" value="1"/>
</dbReference>
<evidence type="ECO:0000313" key="2">
    <source>
        <dbReference type="EMBL" id="MFD1525868.1"/>
    </source>
</evidence>
<protein>
    <submittedName>
        <fullName evidence="2">3-keto-5-aminohexanoate cleavage protein</fullName>
    </submittedName>
</protein>
<dbReference type="EMBL" id="JBHUDH010000050">
    <property type="protein sequence ID" value="MFD1525868.1"/>
    <property type="molecule type" value="Genomic_DNA"/>
</dbReference>
<accession>A0ABD6B4S5</accession>
<dbReference type="Proteomes" id="UP001597111">
    <property type="component" value="Unassembled WGS sequence"/>
</dbReference>
<evidence type="ECO:0000256" key="1">
    <source>
        <dbReference type="SAM" id="MobiDB-lite"/>
    </source>
</evidence>
<organism evidence="2 3">
    <name type="scientific">Halolamina salina</name>
    <dbReference type="NCBI Taxonomy" id="1220023"/>
    <lineage>
        <taxon>Archaea</taxon>
        <taxon>Methanobacteriati</taxon>
        <taxon>Methanobacteriota</taxon>
        <taxon>Stenosarchaea group</taxon>
        <taxon>Halobacteria</taxon>
        <taxon>Halobacteriales</taxon>
        <taxon>Haloferacaceae</taxon>
    </lineage>
</organism>
<dbReference type="RefSeq" id="WP_379818279.1">
    <property type="nucleotide sequence ID" value="NZ_JBHUDH010000050.1"/>
</dbReference>
<reference evidence="2 3" key="1">
    <citation type="journal article" date="2019" name="Int. J. Syst. Evol. Microbiol.">
        <title>The Global Catalogue of Microorganisms (GCM) 10K type strain sequencing project: providing services to taxonomists for standard genome sequencing and annotation.</title>
        <authorList>
            <consortium name="The Broad Institute Genomics Platform"/>
            <consortium name="The Broad Institute Genome Sequencing Center for Infectious Disease"/>
            <person name="Wu L."/>
            <person name="Ma J."/>
        </authorList>
    </citation>
    <scope>NUCLEOTIDE SEQUENCE [LARGE SCALE GENOMIC DNA]</scope>
    <source>
        <strain evidence="2 3">CGMCC 1.12285</strain>
    </source>
</reference>
<feature type="non-terminal residue" evidence="2">
    <location>
        <position position="40"/>
    </location>
</feature>
<sequence>MSYDDYRDGKPLIVTAALTGGVHGKEANPNVPETPAEVAE</sequence>
<evidence type="ECO:0000313" key="3">
    <source>
        <dbReference type="Proteomes" id="UP001597111"/>
    </source>
</evidence>
<dbReference type="InterPro" id="IPR013785">
    <property type="entry name" value="Aldolase_TIM"/>
</dbReference>
<name>A0ABD6B4S5_9EURY</name>